<gene>
    <name evidence="4" type="ORF">Q4490_00220</name>
</gene>
<sequence length="397" mass="42748">MKPVNSVLRVWVLLCVRCKLAISALLSVLVLAGCSSTPVNSYENYIMNNPSLVGVKRLVAEGKGINQVYFHGTPLCMAARKGDIPTMKYLISLGADLNLGNRLDSDFISPLHAAAAVGKDEAVKLLLIHGADTSLKNESGKTPLMMARDKRYWDVEQAGYDRTIAIFEAFEHIEPAWDEATQEDTEASYTAFIEQNPNTILQEVAIEKREAAMLRDSAPSPQEPRLATMIQSNDAPAIQPESVEPAAQTKIVASNEGNKVDGGMTQPPEVVKEEHAVEADDKALATSSPERRLLVEKEKFAVCKTYNVGTKTTAGCINVRLVSNDEACSGPGDSSCSDSMQGLCQAVGKQLGIPFDEFSSGLGTFASVDACVAACDKSYGKAWAQYGRKCLGLVSSF</sequence>
<evidence type="ECO:0000256" key="3">
    <source>
        <dbReference type="PROSITE-ProRule" id="PRU00023"/>
    </source>
</evidence>
<evidence type="ECO:0000313" key="5">
    <source>
        <dbReference type="Proteomes" id="UP001169862"/>
    </source>
</evidence>
<feature type="repeat" description="ANK" evidence="3">
    <location>
        <begin position="106"/>
        <end position="138"/>
    </location>
</feature>
<dbReference type="SUPFAM" id="SSF48403">
    <property type="entry name" value="Ankyrin repeat"/>
    <property type="match status" value="1"/>
</dbReference>
<comment type="caution">
    <text evidence="4">The sequence shown here is derived from an EMBL/GenBank/DDBJ whole genome shotgun (WGS) entry which is preliminary data.</text>
</comment>
<dbReference type="PROSITE" id="PS50297">
    <property type="entry name" value="ANK_REP_REGION"/>
    <property type="match status" value="2"/>
</dbReference>
<dbReference type="Pfam" id="PF12796">
    <property type="entry name" value="Ank_2"/>
    <property type="match status" value="1"/>
</dbReference>
<dbReference type="PROSITE" id="PS50088">
    <property type="entry name" value="ANK_REPEAT"/>
    <property type="match status" value="2"/>
</dbReference>
<name>A0AAW7XFX7_9GAMM</name>
<dbReference type="InterPro" id="IPR036770">
    <property type="entry name" value="Ankyrin_rpt-contain_sf"/>
</dbReference>
<keyword evidence="2 3" id="KW-0040">ANK repeat</keyword>
<accession>A0AAW7XFX7</accession>
<dbReference type="AlphaFoldDB" id="A0AAW7XFX7"/>
<dbReference type="PANTHER" id="PTHR24171">
    <property type="entry name" value="ANKYRIN REPEAT DOMAIN-CONTAINING PROTEIN 39-RELATED"/>
    <property type="match status" value="1"/>
</dbReference>
<dbReference type="RefSeq" id="WP_303547958.1">
    <property type="nucleotide sequence ID" value="NZ_JAUOPG010000001.1"/>
</dbReference>
<dbReference type="EMBL" id="JAUOPG010000001">
    <property type="protein sequence ID" value="MDO6451974.1"/>
    <property type="molecule type" value="Genomic_DNA"/>
</dbReference>
<proteinExistence type="predicted"/>
<dbReference type="Proteomes" id="UP001169862">
    <property type="component" value="Unassembled WGS sequence"/>
</dbReference>
<evidence type="ECO:0000256" key="2">
    <source>
        <dbReference type="ARBA" id="ARBA00023043"/>
    </source>
</evidence>
<dbReference type="PROSITE" id="PS51257">
    <property type="entry name" value="PROKAR_LIPOPROTEIN"/>
    <property type="match status" value="1"/>
</dbReference>
<evidence type="ECO:0000313" key="4">
    <source>
        <dbReference type="EMBL" id="MDO6451974.1"/>
    </source>
</evidence>
<dbReference type="PANTHER" id="PTHR24171:SF9">
    <property type="entry name" value="ANKYRIN REPEAT DOMAIN-CONTAINING PROTEIN 39"/>
    <property type="match status" value="1"/>
</dbReference>
<keyword evidence="1" id="KW-0677">Repeat</keyword>
<feature type="repeat" description="ANK" evidence="3">
    <location>
        <begin position="70"/>
        <end position="102"/>
    </location>
</feature>
<dbReference type="InterPro" id="IPR002110">
    <property type="entry name" value="Ankyrin_rpt"/>
</dbReference>
<dbReference type="SMART" id="SM00248">
    <property type="entry name" value="ANK"/>
    <property type="match status" value="2"/>
</dbReference>
<organism evidence="4 5">
    <name type="scientific">Neptunomonas phycophila</name>
    <dbReference type="NCBI Taxonomy" id="1572645"/>
    <lineage>
        <taxon>Bacteria</taxon>
        <taxon>Pseudomonadati</taxon>
        <taxon>Pseudomonadota</taxon>
        <taxon>Gammaproteobacteria</taxon>
        <taxon>Oceanospirillales</taxon>
        <taxon>Oceanospirillaceae</taxon>
        <taxon>Neptunomonas</taxon>
    </lineage>
</organism>
<evidence type="ECO:0000256" key="1">
    <source>
        <dbReference type="ARBA" id="ARBA00022737"/>
    </source>
</evidence>
<dbReference type="Gene3D" id="1.25.40.20">
    <property type="entry name" value="Ankyrin repeat-containing domain"/>
    <property type="match status" value="1"/>
</dbReference>
<reference evidence="4" key="1">
    <citation type="submission" date="2023-07" db="EMBL/GenBank/DDBJ databases">
        <title>Genome content predicts the carbon catabolic preferences of heterotrophic bacteria.</title>
        <authorList>
            <person name="Gralka M."/>
        </authorList>
    </citation>
    <scope>NUCLEOTIDE SEQUENCE</scope>
    <source>
        <strain evidence="4">I2M16</strain>
    </source>
</reference>
<protein>
    <submittedName>
        <fullName evidence="4">Ankyrin repeat domain-containing protein</fullName>
    </submittedName>
</protein>